<dbReference type="PROSITE" id="PS50113">
    <property type="entry name" value="PAC"/>
    <property type="match status" value="1"/>
</dbReference>
<dbReference type="NCBIfam" id="TIGR00254">
    <property type="entry name" value="GGDEF"/>
    <property type="match status" value="1"/>
</dbReference>
<comment type="caution">
    <text evidence="4">The sequence shown here is derived from an EMBL/GenBank/DDBJ whole genome shotgun (WGS) entry which is preliminary data.</text>
</comment>
<dbReference type="InterPro" id="IPR052155">
    <property type="entry name" value="Biofilm_reg_signaling"/>
</dbReference>
<protein>
    <submittedName>
        <fullName evidence="4">Diguanylate cyclase</fullName>
    </submittedName>
</protein>
<name>A0A7K3WHU0_9ACTN</name>
<dbReference type="Gene3D" id="3.30.450.20">
    <property type="entry name" value="PAS domain"/>
    <property type="match status" value="1"/>
</dbReference>
<dbReference type="PROSITE" id="PS50887">
    <property type="entry name" value="GGDEF"/>
    <property type="match status" value="1"/>
</dbReference>
<dbReference type="Proteomes" id="UP000470470">
    <property type="component" value="Unassembled WGS sequence"/>
</dbReference>
<dbReference type="RefSeq" id="WP_152729269.1">
    <property type="nucleotide sequence ID" value="NZ_JAABOZ010000003.1"/>
</dbReference>
<gene>
    <name evidence="4" type="ORF">G1H19_18995</name>
</gene>
<dbReference type="InterPro" id="IPR035965">
    <property type="entry name" value="PAS-like_dom_sf"/>
</dbReference>
<keyword evidence="5" id="KW-1185">Reference proteome</keyword>
<dbReference type="Gene3D" id="3.30.70.270">
    <property type="match status" value="1"/>
</dbReference>
<accession>A0A7K3WHU0</accession>
<feature type="domain" description="GGDEF" evidence="3">
    <location>
        <begin position="368"/>
        <end position="497"/>
    </location>
</feature>
<dbReference type="InterPro" id="IPR000160">
    <property type="entry name" value="GGDEF_dom"/>
</dbReference>
<evidence type="ECO:0000259" key="2">
    <source>
        <dbReference type="PROSITE" id="PS50113"/>
    </source>
</evidence>
<sequence>MALHLDTVRARPAVDPDDPDLHQRQHDILARYDLLDSPEDAELDAVVRVAAAIAGVPTASVNVLDTERQCSVAATGGPRPGAPRTSSICHRASTLGRPWVAEDLLADPDLVDHPFVDGRLAQLRLYASVPLVVEEVPIGTLCVYDVRPGALSADQVDRLVDLAAIVVALLERRRQTRESTRLAVAADQARTQLAAVHAELTRRRAFELALLDALPLGVVAADADGTVTLFNRVSREWHGSDSDRAVPHHELAGRYDLLEPDGVTPLTPERIPLVRALHGEHLASGVEMVIAPAGLPTRTVHCLAVPVHDPSGQFLGAVATMSDVTEQRAMEQQLRQAALHDPLTGLPNRSLLVDRLEHVLAASDRDGAHVGVLYCDLDGFKAVNDHHGHATGDAVLREAAARMAHAVRPGDTVGRIGGDEFVVLCPGVGDMATATRIAARIEAALTEPVVCPDGLRHHIGVSVGVALSQEASTPETVLTAADQAMYAVKSGRRAARA</sequence>
<dbReference type="SUPFAM" id="SSF55781">
    <property type="entry name" value="GAF domain-like"/>
    <property type="match status" value="1"/>
</dbReference>
<dbReference type="Pfam" id="PF13185">
    <property type="entry name" value="GAF_2"/>
    <property type="match status" value="1"/>
</dbReference>
<feature type="region of interest" description="Disordered" evidence="1">
    <location>
        <begin position="1"/>
        <end position="22"/>
    </location>
</feature>
<dbReference type="InterPro" id="IPR043128">
    <property type="entry name" value="Rev_trsase/Diguanyl_cyclase"/>
</dbReference>
<dbReference type="SUPFAM" id="SSF55073">
    <property type="entry name" value="Nucleotide cyclase"/>
    <property type="match status" value="1"/>
</dbReference>
<dbReference type="SUPFAM" id="SSF55785">
    <property type="entry name" value="PYP-like sensor domain (PAS domain)"/>
    <property type="match status" value="1"/>
</dbReference>
<dbReference type="InterPro" id="IPR003018">
    <property type="entry name" value="GAF"/>
</dbReference>
<proteinExistence type="predicted"/>
<dbReference type="CDD" id="cd01949">
    <property type="entry name" value="GGDEF"/>
    <property type="match status" value="1"/>
</dbReference>
<evidence type="ECO:0000313" key="4">
    <source>
        <dbReference type="EMBL" id="NEL56065.1"/>
    </source>
</evidence>
<dbReference type="InterPro" id="IPR029787">
    <property type="entry name" value="Nucleotide_cyclase"/>
</dbReference>
<dbReference type="EMBL" id="JAAGWK010000029">
    <property type="protein sequence ID" value="NEL56065.1"/>
    <property type="molecule type" value="Genomic_DNA"/>
</dbReference>
<evidence type="ECO:0000256" key="1">
    <source>
        <dbReference type="SAM" id="MobiDB-lite"/>
    </source>
</evidence>
<dbReference type="InterPro" id="IPR000700">
    <property type="entry name" value="PAS-assoc_C"/>
</dbReference>
<dbReference type="Pfam" id="PF08448">
    <property type="entry name" value="PAS_4"/>
    <property type="match status" value="1"/>
</dbReference>
<dbReference type="PANTHER" id="PTHR44757:SF2">
    <property type="entry name" value="BIOFILM ARCHITECTURE MAINTENANCE PROTEIN MBAA"/>
    <property type="match status" value="1"/>
</dbReference>
<evidence type="ECO:0000259" key="3">
    <source>
        <dbReference type="PROSITE" id="PS50887"/>
    </source>
</evidence>
<dbReference type="PANTHER" id="PTHR44757">
    <property type="entry name" value="DIGUANYLATE CYCLASE DGCP"/>
    <property type="match status" value="1"/>
</dbReference>
<dbReference type="InterPro" id="IPR029016">
    <property type="entry name" value="GAF-like_dom_sf"/>
</dbReference>
<evidence type="ECO:0000313" key="5">
    <source>
        <dbReference type="Proteomes" id="UP000470470"/>
    </source>
</evidence>
<dbReference type="Pfam" id="PF00990">
    <property type="entry name" value="GGDEF"/>
    <property type="match status" value="1"/>
</dbReference>
<dbReference type="SMART" id="SM00065">
    <property type="entry name" value="GAF"/>
    <property type="match status" value="1"/>
</dbReference>
<dbReference type="AlphaFoldDB" id="A0A7K3WHU0"/>
<feature type="domain" description="PAC" evidence="2">
    <location>
        <begin position="284"/>
        <end position="336"/>
    </location>
</feature>
<reference evidence="4 5" key="1">
    <citation type="submission" date="2020-02" db="EMBL/GenBank/DDBJ databases">
        <title>The whole genome sequence of CPCC 205119.</title>
        <authorList>
            <person name="Jiang Z."/>
        </authorList>
    </citation>
    <scope>NUCLEOTIDE SEQUENCE [LARGE SCALE GENOMIC DNA]</scope>
    <source>
        <strain evidence="4 5">CPCC 205119</strain>
    </source>
</reference>
<dbReference type="InterPro" id="IPR013656">
    <property type="entry name" value="PAS_4"/>
</dbReference>
<organism evidence="4 5">
    <name type="scientific">Goekera deserti</name>
    <dbReference type="NCBI Taxonomy" id="2497753"/>
    <lineage>
        <taxon>Bacteria</taxon>
        <taxon>Bacillati</taxon>
        <taxon>Actinomycetota</taxon>
        <taxon>Actinomycetes</taxon>
        <taxon>Geodermatophilales</taxon>
        <taxon>Geodermatophilaceae</taxon>
        <taxon>Goekera</taxon>
    </lineage>
</organism>
<dbReference type="Gene3D" id="3.30.450.40">
    <property type="match status" value="1"/>
</dbReference>
<dbReference type="SMART" id="SM00267">
    <property type="entry name" value="GGDEF"/>
    <property type="match status" value="1"/>
</dbReference>